<reference evidence="2" key="1">
    <citation type="journal article" date="2015" name="Nature">
        <title>Complex archaea that bridge the gap between prokaryotes and eukaryotes.</title>
        <authorList>
            <person name="Spang A."/>
            <person name="Saw J.H."/>
            <person name="Jorgensen S.L."/>
            <person name="Zaremba-Niedzwiedzka K."/>
            <person name="Martijn J."/>
            <person name="Lind A.E."/>
            <person name="van Eijk R."/>
            <person name="Schleper C."/>
            <person name="Guy L."/>
            <person name="Ettema T.J."/>
        </authorList>
    </citation>
    <scope>NUCLEOTIDE SEQUENCE</scope>
</reference>
<comment type="caution">
    <text evidence="2">The sequence shown here is derived from an EMBL/GenBank/DDBJ whole genome shotgun (WGS) entry which is preliminary data.</text>
</comment>
<evidence type="ECO:0000313" key="2">
    <source>
        <dbReference type="EMBL" id="KKL64725.1"/>
    </source>
</evidence>
<keyword evidence="1" id="KW-0812">Transmembrane</keyword>
<name>A0A0F9G569_9ZZZZ</name>
<gene>
    <name evidence="2" type="ORF">LCGC14_2162100</name>
</gene>
<evidence type="ECO:0000256" key="1">
    <source>
        <dbReference type="SAM" id="Phobius"/>
    </source>
</evidence>
<feature type="transmembrane region" description="Helical" evidence="1">
    <location>
        <begin position="160"/>
        <end position="178"/>
    </location>
</feature>
<organism evidence="2">
    <name type="scientific">marine sediment metagenome</name>
    <dbReference type="NCBI Taxonomy" id="412755"/>
    <lineage>
        <taxon>unclassified sequences</taxon>
        <taxon>metagenomes</taxon>
        <taxon>ecological metagenomes</taxon>
    </lineage>
</organism>
<dbReference type="AlphaFoldDB" id="A0A0F9G569"/>
<feature type="transmembrane region" description="Helical" evidence="1">
    <location>
        <begin position="132"/>
        <end position="154"/>
    </location>
</feature>
<keyword evidence="1" id="KW-0472">Membrane</keyword>
<sequence length="184" mass="18884">MVMAGSIEIGGDINTQAILAGLNRVEKGLEQVVTAGKSVNADFVRMNQSASRLRRTLGVLATVGAAALIGMAKGAPAVAGAMARIDLAMLKLKFSIGTALKPQIEWFANKLGQLAGGIQEHPDLFGKITTSILILSAAFAVFKISSAFIALIAFLGSPAVLIGIAAVVALAAAIMSVNTPSLRK</sequence>
<accession>A0A0F9G569</accession>
<dbReference type="EMBL" id="LAZR01027757">
    <property type="protein sequence ID" value="KKL64725.1"/>
    <property type="molecule type" value="Genomic_DNA"/>
</dbReference>
<feature type="transmembrane region" description="Helical" evidence="1">
    <location>
        <begin position="57"/>
        <end position="83"/>
    </location>
</feature>
<protein>
    <submittedName>
        <fullName evidence="2">Uncharacterized protein</fullName>
    </submittedName>
</protein>
<keyword evidence="1" id="KW-1133">Transmembrane helix</keyword>
<proteinExistence type="predicted"/>